<dbReference type="PROSITE" id="PS50011">
    <property type="entry name" value="PROTEIN_KINASE_DOM"/>
    <property type="match status" value="1"/>
</dbReference>
<dbReference type="InterPro" id="IPR008271">
    <property type="entry name" value="Ser/Thr_kinase_AS"/>
</dbReference>
<dbReference type="SMART" id="SM00220">
    <property type="entry name" value="S_TKc"/>
    <property type="match status" value="1"/>
</dbReference>
<dbReference type="EMBL" id="VXIV02003214">
    <property type="protein sequence ID" value="KAF6019751.1"/>
    <property type="molecule type" value="Genomic_DNA"/>
</dbReference>
<reference evidence="6" key="1">
    <citation type="submission" date="2020-06" db="EMBL/GenBank/DDBJ databases">
        <title>Draft genome of Bugula neritina, a colonial animal packing powerful symbionts and potential medicines.</title>
        <authorList>
            <person name="Rayko M."/>
        </authorList>
    </citation>
    <scope>NUCLEOTIDE SEQUENCE [LARGE SCALE GENOMIC DNA]</scope>
    <source>
        <strain evidence="6">Kwan_BN1</strain>
    </source>
</reference>
<dbReference type="OrthoDB" id="248923at2759"/>
<comment type="caution">
    <text evidence="6">The sequence shown here is derived from an EMBL/GenBank/DDBJ whole genome shotgun (WGS) entry which is preliminary data.</text>
</comment>
<dbReference type="PROSITE" id="PS00107">
    <property type="entry name" value="PROTEIN_KINASE_ATP"/>
    <property type="match status" value="1"/>
</dbReference>
<gene>
    <name evidence="6" type="ORF">EB796_021979</name>
</gene>
<sequence length="191" mass="21597">MEKYEKIKVVGRGAFGVVHLVQSISDKSLSIMKQIPVDAMTKEERIAALNEVKVLSILSHPNIIKYYENFLEQAALMIVMEYAEGGTLFEFLQTSTKLIEELEILKYFTQLLLAIQHIHSKQILHRDLKTQNILLDKTKKIVKIVDFGISKVLTKSNAVSVVGTPCYISPELCEGKPYNQKSDIGPWAAYL</sequence>
<evidence type="ECO:0000256" key="1">
    <source>
        <dbReference type="ARBA" id="ARBA00022741"/>
    </source>
</evidence>
<dbReference type="PROSITE" id="PS00108">
    <property type="entry name" value="PROTEIN_KINASE_ST"/>
    <property type="match status" value="1"/>
</dbReference>
<keyword evidence="4" id="KW-0418">Kinase</keyword>
<dbReference type="GO" id="GO:0005524">
    <property type="term" value="F:ATP binding"/>
    <property type="evidence" value="ECO:0007669"/>
    <property type="project" value="UniProtKB-UniRule"/>
</dbReference>
<dbReference type="PANTHER" id="PTHR44535:SF4">
    <property type="entry name" value="SERINE_THREONINE-PROTEIN KINASE NEK8"/>
    <property type="match status" value="1"/>
</dbReference>
<dbReference type="InterPro" id="IPR011009">
    <property type="entry name" value="Kinase-like_dom_sf"/>
</dbReference>
<dbReference type="GO" id="GO:0004674">
    <property type="term" value="F:protein serine/threonine kinase activity"/>
    <property type="evidence" value="ECO:0007669"/>
    <property type="project" value="UniProtKB-KW"/>
</dbReference>
<keyword evidence="7" id="KW-1185">Reference proteome</keyword>
<dbReference type="Gene3D" id="3.30.200.20">
    <property type="entry name" value="Phosphorylase Kinase, domain 1"/>
    <property type="match status" value="1"/>
</dbReference>
<keyword evidence="4" id="KW-0808">Transferase</keyword>
<organism evidence="6 7">
    <name type="scientific">Bugula neritina</name>
    <name type="common">Brown bryozoan</name>
    <name type="synonym">Sertularia neritina</name>
    <dbReference type="NCBI Taxonomy" id="10212"/>
    <lineage>
        <taxon>Eukaryota</taxon>
        <taxon>Metazoa</taxon>
        <taxon>Spiralia</taxon>
        <taxon>Lophotrochozoa</taxon>
        <taxon>Bryozoa</taxon>
        <taxon>Gymnolaemata</taxon>
        <taxon>Cheilostomatida</taxon>
        <taxon>Flustrina</taxon>
        <taxon>Buguloidea</taxon>
        <taxon>Bugulidae</taxon>
        <taxon>Bugula</taxon>
    </lineage>
</organism>
<accession>A0A7J7J239</accession>
<evidence type="ECO:0000256" key="4">
    <source>
        <dbReference type="RuleBase" id="RU000304"/>
    </source>
</evidence>
<dbReference type="AlphaFoldDB" id="A0A7J7J239"/>
<keyword evidence="1 3" id="KW-0547">Nucleotide-binding</keyword>
<dbReference type="PANTHER" id="PTHR44535">
    <property type="entry name" value="PROTEIN CBG16200"/>
    <property type="match status" value="1"/>
</dbReference>
<feature type="domain" description="Protein kinase" evidence="5">
    <location>
        <begin position="4"/>
        <end position="191"/>
    </location>
</feature>
<dbReference type="InterPro" id="IPR051997">
    <property type="entry name" value="STK_NEK"/>
</dbReference>
<dbReference type="InterPro" id="IPR017441">
    <property type="entry name" value="Protein_kinase_ATP_BS"/>
</dbReference>
<comment type="similarity">
    <text evidence="4">Belongs to the protein kinase superfamily.</text>
</comment>
<evidence type="ECO:0000259" key="5">
    <source>
        <dbReference type="PROSITE" id="PS50011"/>
    </source>
</evidence>
<name>A0A7J7J239_BUGNE</name>
<dbReference type="Gene3D" id="1.10.510.10">
    <property type="entry name" value="Transferase(Phosphotransferase) domain 1"/>
    <property type="match status" value="1"/>
</dbReference>
<feature type="binding site" evidence="3">
    <location>
        <position position="33"/>
    </location>
    <ligand>
        <name>ATP</name>
        <dbReference type="ChEBI" id="CHEBI:30616"/>
    </ligand>
</feature>
<evidence type="ECO:0000256" key="3">
    <source>
        <dbReference type="PROSITE-ProRule" id="PRU10141"/>
    </source>
</evidence>
<protein>
    <submittedName>
        <fullName evidence="6">NEK8</fullName>
    </submittedName>
</protein>
<dbReference type="InterPro" id="IPR000719">
    <property type="entry name" value="Prot_kinase_dom"/>
</dbReference>
<evidence type="ECO:0000256" key="2">
    <source>
        <dbReference type="ARBA" id="ARBA00022840"/>
    </source>
</evidence>
<dbReference type="Pfam" id="PF00069">
    <property type="entry name" value="Pkinase"/>
    <property type="match status" value="1"/>
</dbReference>
<evidence type="ECO:0000313" key="6">
    <source>
        <dbReference type="EMBL" id="KAF6019751.1"/>
    </source>
</evidence>
<proteinExistence type="inferred from homology"/>
<keyword evidence="4" id="KW-0723">Serine/threonine-protein kinase</keyword>
<dbReference type="Proteomes" id="UP000593567">
    <property type="component" value="Unassembled WGS sequence"/>
</dbReference>
<dbReference type="SUPFAM" id="SSF56112">
    <property type="entry name" value="Protein kinase-like (PK-like)"/>
    <property type="match status" value="1"/>
</dbReference>
<evidence type="ECO:0000313" key="7">
    <source>
        <dbReference type="Proteomes" id="UP000593567"/>
    </source>
</evidence>
<dbReference type="FunFam" id="3.30.200.20:FF:000243">
    <property type="entry name" value="serine/threonine-protein kinase Nek8"/>
    <property type="match status" value="1"/>
</dbReference>
<keyword evidence="2 3" id="KW-0067">ATP-binding</keyword>